<dbReference type="RefSeq" id="WP_105936972.1">
    <property type="nucleotide sequence ID" value="NZ_PVNP01000220.1"/>
</dbReference>
<evidence type="ECO:0000313" key="8">
    <source>
        <dbReference type="Proteomes" id="UP000238949"/>
    </source>
</evidence>
<keyword evidence="2" id="KW-0805">Transcription regulation</keyword>
<proteinExistence type="predicted"/>
<dbReference type="GO" id="GO:0000976">
    <property type="term" value="F:transcription cis-regulatory region binding"/>
    <property type="evidence" value="ECO:0007669"/>
    <property type="project" value="TreeGrafter"/>
</dbReference>
<evidence type="ECO:0000256" key="2">
    <source>
        <dbReference type="ARBA" id="ARBA00023015"/>
    </source>
</evidence>
<evidence type="ECO:0000256" key="4">
    <source>
        <dbReference type="ARBA" id="ARBA00023163"/>
    </source>
</evidence>
<accession>A0A2S9V3G7</accession>
<evidence type="ECO:0000259" key="6">
    <source>
        <dbReference type="PROSITE" id="PS50977"/>
    </source>
</evidence>
<comment type="caution">
    <text evidence="7">The sequence shown here is derived from an EMBL/GenBank/DDBJ whole genome shotgun (WGS) entry which is preliminary data.</text>
</comment>
<sequence length="202" mass="23367">MRRTKEEAEQTRNAILEAAVDVFTEKGVARATLEQIAKAANVTRGAVYWHFKNKTDIFMALHDELHRPFIQDLVDGLENTDDDPLESLKSYCIEMVTRIEDDLYLRRVLSLFLLKCDYTGSLQVCQERTIDARREKSEVLSKFFEKAQSRGTLSADLDPKTLTLALSCFIRGIAMEYLENPDSFSIREEAPKLFNVFFRKWN</sequence>
<keyword evidence="3 5" id="KW-0238">DNA-binding</keyword>
<evidence type="ECO:0000256" key="1">
    <source>
        <dbReference type="ARBA" id="ARBA00022491"/>
    </source>
</evidence>
<dbReference type="AlphaFoldDB" id="A0A2S9V3G7"/>
<evidence type="ECO:0000256" key="5">
    <source>
        <dbReference type="PROSITE-ProRule" id="PRU00335"/>
    </source>
</evidence>
<dbReference type="PANTHER" id="PTHR30055:SF240">
    <property type="entry name" value="HTH-TYPE TRANSCRIPTIONAL REGULATOR ACRR"/>
    <property type="match status" value="1"/>
</dbReference>
<keyword evidence="1" id="KW-0678">Repressor</keyword>
<name>A0A2S9V3G7_9ALTE</name>
<dbReference type="InterPro" id="IPR023772">
    <property type="entry name" value="DNA-bd_HTH_TetR-type_CS"/>
</dbReference>
<gene>
    <name evidence="7" type="ORF">C6Y40_24325</name>
</gene>
<keyword evidence="4" id="KW-0804">Transcription</keyword>
<dbReference type="Pfam" id="PF08361">
    <property type="entry name" value="TetR_C_2"/>
    <property type="match status" value="1"/>
</dbReference>
<dbReference type="PANTHER" id="PTHR30055">
    <property type="entry name" value="HTH-TYPE TRANSCRIPTIONAL REGULATOR RUTR"/>
    <property type="match status" value="1"/>
</dbReference>
<dbReference type="SUPFAM" id="SSF46689">
    <property type="entry name" value="Homeodomain-like"/>
    <property type="match status" value="1"/>
</dbReference>
<dbReference type="InterPro" id="IPR009057">
    <property type="entry name" value="Homeodomain-like_sf"/>
</dbReference>
<dbReference type="InterPro" id="IPR001647">
    <property type="entry name" value="HTH_TetR"/>
</dbReference>
<evidence type="ECO:0000256" key="3">
    <source>
        <dbReference type="ARBA" id="ARBA00023125"/>
    </source>
</evidence>
<dbReference type="InterPro" id="IPR050109">
    <property type="entry name" value="HTH-type_TetR-like_transc_reg"/>
</dbReference>
<dbReference type="PRINTS" id="PR00455">
    <property type="entry name" value="HTHTETR"/>
</dbReference>
<dbReference type="InterPro" id="IPR036271">
    <property type="entry name" value="Tet_transcr_reg_TetR-rel_C_sf"/>
</dbReference>
<dbReference type="Gene3D" id="1.10.357.10">
    <property type="entry name" value="Tetracycline Repressor, domain 2"/>
    <property type="match status" value="1"/>
</dbReference>
<dbReference type="Pfam" id="PF00440">
    <property type="entry name" value="TetR_N"/>
    <property type="match status" value="1"/>
</dbReference>
<feature type="DNA-binding region" description="H-T-H motif" evidence="5">
    <location>
        <begin position="32"/>
        <end position="51"/>
    </location>
</feature>
<dbReference type="InterPro" id="IPR013572">
    <property type="entry name" value="Tscrpt_reg_MAATS_C"/>
</dbReference>
<dbReference type="PROSITE" id="PS50977">
    <property type="entry name" value="HTH_TETR_2"/>
    <property type="match status" value="1"/>
</dbReference>
<feature type="domain" description="HTH tetR-type" evidence="6">
    <location>
        <begin position="9"/>
        <end position="69"/>
    </location>
</feature>
<dbReference type="SUPFAM" id="SSF48498">
    <property type="entry name" value="Tetracyclin repressor-like, C-terminal domain"/>
    <property type="match status" value="1"/>
</dbReference>
<dbReference type="EMBL" id="PVNP01000220">
    <property type="protein sequence ID" value="PRO70988.1"/>
    <property type="molecule type" value="Genomic_DNA"/>
</dbReference>
<dbReference type="Proteomes" id="UP000238949">
    <property type="component" value="Unassembled WGS sequence"/>
</dbReference>
<dbReference type="PROSITE" id="PS01081">
    <property type="entry name" value="HTH_TETR_1"/>
    <property type="match status" value="1"/>
</dbReference>
<reference evidence="8" key="1">
    <citation type="journal article" date="2020" name="Int. J. Syst. Evol. Microbiol.">
        <title>Alteromonas alba sp. nov., a marine bacterium isolated from the seawater of the West Pacific Ocean.</title>
        <authorList>
            <person name="Sun C."/>
            <person name="Wu Y.-H."/>
            <person name="Xamxidin M."/>
            <person name="Cheng H."/>
            <person name="Xu X.-W."/>
        </authorList>
    </citation>
    <scope>NUCLEOTIDE SEQUENCE [LARGE SCALE GENOMIC DNA]</scope>
    <source>
        <strain evidence="8">190</strain>
    </source>
</reference>
<organism evidence="7 8">
    <name type="scientific">Alteromonas alba</name>
    <dbReference type="NCBI Taxonomy" id="2079529"/>
    <lineage>
        <taxon>Bacteria</taxon>
        <taxon>Pseudomonadati</taxon>
        <taxon>Pseudomonadota</taxon>
        <taxon>Gammaproteobacteria</taxon>
        <taxon>Alteromonadales</taxon>
        <taxon>Alteromonadaceae</taxon>
        <taxon>Alteromonas/Salinimonas group</taxon>
        <taxon>Alteromonas</taxon>
    </lineage>
</organism>
<dbReference type="GO" id="GO:0003700">
    <property type="term" value="F:DNA-binding transcription factor activity"/>
    <property type="evidence" value="ECO:0007669"/>
    <property type="project" value="TreeGrafter"/>
</dbReference>
<protein>
    <submittedName>
        <fullName evidence="7">TetR family transcriptional regulator</fullName>
    </submittedName>
</protein>
<dbReference type="OrthoDB" id="5816932at2"/>
<evidence type="ECO:0000313" key="7">
    <source>
        <dbReference type="EMBL" id="PRO70988.1"/>
    </source>
</evidence>
<keyword evidence="8" id="KW-1185">Reference proteome</keyword>